<dbReference type="Gramene" id="KFK36691">
    <property type="protein sequence ID" value="KFK36691"/>
    <property type="gene ID" value="AALP_AA4G156700"/>
</dbReference>
<proteinExistence type="predicted"/>
<dbReference type="Proteomes" id="UP000029120">
    <property type="component" value="Chromosome 4"/>
</dbReference>
<evidence type="ECO:0000313" key="3">
    <source>
        <dbReference type="Proteomes" id="UP000029120"/>
    </source>
</evidence>
<name>A0A087H3I9_ARAAL</name>
<organism evidence="2 3">
    <name type="scientific">Arabis alpina</name>
    <name type="common">Alpine rock-cress</name>
    <dbReference type="NCBI Taxonomy" id="50452"/>
    <lineage>
        <taxon>Eukaryota</taxon>
        <taxon>Viridiplantae</taxon>
        <taxon>Streptophyta</taxon>
        <taxon>Embryophyta</taxon>
        <taxon>Tracheophyta</taxon>
        <taxon>Spermatophyta</taxon>
        <taxon>Magnoliopsida</taxon>
        <taxon>eudicotyledons</taxon>
        <taxon>Gunneridae</taxon>
        <taxon>Pentapetalae</taxon>
        <taxon>rosids</taxon>
        <taxon>malvids</taxon>
        <taxon>Brassicales</taxon>
        <taxon>Brassicaceae</taxon>
        <taxon>Arabideae</taxon>
        <taxon>Arabis</taxon>
    </lineage>
</organism>
<feature type="compositionally biased region" description="Pro residues" evidence="1">
    <location>
        <begin position="88"/>
        <end position="101"/>
    </location>
</feature>
<accession>A0A087H3I9</accession>
<dbReference type="AlphaFoldDB" id="A0A087H3I9"/>
<keyword evidence="3" id="KW-1185">Reference proteome</keyword>
<dbReference type="EMBL" id="CM002872">
    <property type="protein sequence ID" value="KFK36691.1"/>
    <property type="molecule type" value="Genomic_DNA"/>
</dbReference>
<protein>
    <submittedName>
        <fullName evidence="2">Uncharacterized protein</fullName>
    </submittedName>
</protein>
<dbReference type="OrthoDB" id="10645704at2759"/>
<gene>
    <name evidence="2" type="ordered locus">AALP_Aa4g156700</name>
</gene>
<feature type="compositionally biased region" description="Pro residues" evidence="1">
    <location>
        <begin position="68"/>
        <end position="79"/>
    </location>
</feature>
<evidence type="ECO:0000256" key="1">
    <source>
        <dbReference type="SAM" id="MobiDB-lite"/>
    </source>
</evidence>
<evidence type="ECO:0000313" key="2">
    <source>
        <dbReference type="EMBL" id="KFK36691.1"/>
    </source>
</evidence>
<sequence>MLLTLGTSATIKRRPIVGFVKSCKLSPSDGSLAPPRVTAPPVSHLSPKPTISVLRVVTRMQNPISLLPKPPDPGPPKPPDLIRETSPPDLPTPPFPPPDPPDLNLKSTHQPPPPLTTTQIVFETRPPGEASDTSTRPMPDVKPPHSPYMWRWSPSSLNFPMIGMFFLRSADYATRALECYLGDEYKSRFDSSVTRPETRTVFEECKRTYSVKSEPLPLVGAIFFGSFVFKFHGLAHDSSSFSNRFEFLCFSFILTLYVVVTEFRA</sequence>
<reference evidence="3" key="1">
    <citation type="journal article" date="2015" name="Nat. Plants">
        <title>Genome expansion of Arabis alpina linked with retrotransposition and reduced symmetric DNA methylation.</title>
        <authorList>
            <person name="Willing E.M."/>
            <person name="Rawat V."/>
            <person name="Mandakova T."/>
            <person name="Maumus F."/>
            <person name="James G.V."/>
            <person name="Nordstroem K.J."/>
            <person name="Becker C."/>
            <person name="Warthmann N."/>
            <person name="Chica C."/>
            <person name="Szarzynska B."/>
            <person name="Zytnicki M."/>
            <person name="Albani M.C."/>
            <person name="Kiefer C."/>
            <person name="Bergonzi S."/>
            <person name="Castaings L."/>
            <person name="Mateos J.L."/>
            <person name="Berns M.C."/>
            <person name="Bujdoso N."/>
            <person name="Piofczyk T."/>
            <person name="de Lorenzo L."/>
            <person name="Barrero-Sicilia C."/>
            <person name="Mateos I."/>
            <person name="Piednoel M."/>
            <person name="Hagmann J."/>
            <person name="Chen-Min-Tao R."/>
            <person name="Iglesias-Fernandez R."/>
            <person name="Schuster S.C."/>
            <person name="Alonso-Blanco C."/>
            <person name="Roudier F."/>
            <person name="Carbonero P."/>
            <person name="Paz-Ares J."/>
            <person name="Davis S.J."/>
            <person name="Pecinka A."/>
            <person name="Quesneville H."/>
            <person name="Colot V."/>
            <person name="Lysak M.A."/>
            <person name="Weigel D."/>
            <person name="Coupland G."/>
            <person name="Schneeberger K."/>
        </authorList>
    </citation>
    <scope>NUCLEOTIDE SEQUENCE [LARGE SCALE GENOMIC DNA]</scope>
    <source>
        <strain evidence="3">cv. Pajares</strain>
    </source>
</reference>
<feature type="region of interest" description="Disordered" evidence="1">
    <location>
        <begin position="64"/>
        <end position="119"/>
    </location>
</feature>